<dbReference type="RefSeq" id="XP_026673862.1">
    <property type="nucleotide sequence ID" value="XM_026818061.1"/>
</dbReference>
<reference evidence="2" key="1">
    <citation type="submission" date="2025-08" db="UniProtKB">
        <authorList>
            <consortium name="RefSeq"/>
        </authorList>
    </citation>
    <scope>IDENTIFICATION</scope>
    <source>
        <tissue evidence="2">Whole body</tissue>
    </source>
</reference>
<sequence length="187" mass="21490">MATPHTQIEKLNSENYDVWKIQVEAILIKNDLWEYVTGDKPKPVENQAEIGNWIKNDRKAKADIILTLSSSEFCHIKNAETSKDVWTKLASVYESKGPAKTAYLLETLLFTKMHEGEDMAEHLNKYFDTVDKLKDLQVNIDGNLLTVLLLHSIPNTYENFRCAIKVRDNLPTPEMLKIKLLEEANSR</sequence>
<dbReference type="PANTHER" id="PTHR47481">
    <property type="match status" value="1"/>
</dbReference>
<proteinExistence type="predicted"/>
<evidence type="ECO:0000313" key="2">
    <source>
        <dbReference type="RefSeq" id="XP_026673862.1"/>
    </source>
</evidence>
<keyword evidence="1" id="KW-1185">Reference proteome</keyword>
<dbReference type="PANTHER" id="PTHR47481:SF33">
    <property type="entry name" value="RETROTRANSPOSON COPIA-LIKE N-TERMINAL DOMAIN-CONTAINING PROTEIN"/>
    <property type="match status" value="1"/>
</dbReference>
<feature type="non-terminal residue" evidence="2">
    <location>
        <position position="187"/>
    </location>
</feature>
<dbReference type="Proteomes" id="UP000694925">
    <property type="component" value="Unplaced"/>
</dbReference>
<accession>A0AAJ7SAG9</accession>
<protein>
    <submittedName>
        <fullName evidence="2">Uncharacterized protein LOC113464999</fullName>
    </submittedName>
</protein>
<gene>
    <name evidence="2" type="primary">LOC113464999</name>
</gene>
<dbReference type="GeneID" id="113464999"/>
<name>A0AAJ7SAG9_9HYME</name>
<organism evidence="1 2">
    <name type="scientific">Ceratina calcarata</name>
    <dbReference type="NCBI Taxonomy" id="156304"/>
    <lineage>
        <taxon>Eukaryota</taxon>
        <taxon>Metazoa</taxon>
        <taxon>Ecdysozoa</taxon>
        <taxon>Arthropoda</taxon>
        <taxon>Hexapoda</taxon>
        <taxon>Insecta</taxon>
        <taxon>Pterygota</taxon>
        <taxon>Neoptera</taxon>
        <taxon>Endopterygota</taxon>
        <taxon>Hymenoptera</taxon>
        <taxon>Apocrita</taxon>
        <taxon>Aculeata</taxon>
        <taxon>Apoidea</taxon>
        <taxon>Anthophila</taxon>
        <taxon>Apidae</taxon>
        <taxon>Ceratina</taxon>
        <taxon>Zadontomerus</taxon>
    </lineage>
</organism>
<dbReference type="Pfam" id="PF14223">
    <property type="entry name" value="Retrotran_gag_2"/>
    <property type="match status" value="1"/>
</dbReference>
<evidence type="ECO:0000313" key="1">
    <source>
        <dbReference type="Proteomes" id="UP000694925"/>
    </source>
</evidence>
<dbReference type="KEGG" id="ccal:113464999"/>
<dbReference type="AlphaFoldDB" id="A0AAJ7SAG9"/>